<reference evidence="1" key="2">
    <citation type="journal article" date="2022" name="Hortic Res">
        <title>The genome of Dioscorea zingiberensis sheds light on the biosynthesis, origin and evolution of the medicinally important diosgenin saponins.</title>
        <authorList>
            <person name="Li Y."/>
            <person name="Tan C."/>
            <person name="Li Z."/>
            <person name="Guo J."/>
            <person name="Li S."/>
            <person name="Chen X."/>
            <person name="Wang C."/>
            <person name="Dai X."/>
            <person name="Yang H."/>
            <person name="Song W."/>
            <person name="Hou L."/>
            <person name="Xu J."/>
            <person name="Tong Z."/>
            <person name="Xu A."/>
            <person name="Yuan X."/>
            <person name="Wang W."/>
            <person name="Yang Q."/>
            <person name="Chen L."/>
            <person name="Sun Z."/>
            <person name="Wang K."/>
            <person name="Pan B."/>
            <person name="Chen J."/>
            <person name="Bao Y."/>
            <person name="Liu F."/>
            <person name="Qi X."/>
            <person name="Gang D.R."/>
            <person name="Wen J."/>
            <person name="Li J."/>
        </authorList>
    </citation>
    <scope>NUCLEOTIDE SEQUENCE</scope>
    <source>
        <strain evidence="1">Dzin_1.0</strain>
    </source>
</reference>
<protein>
    <submittedName>
        <fullName evidence="1">Uncharacterized protein</fullName>
    </submittedName>
</protein>
<sequence length="78" mass="8423">MVFATEGGSPGVSKGFLRIGGARPSSKLLLLLLKGLFVGHQGLRAKACGTCIYVFYQYLVANHGFDFVVDLNNVIFKT</sequence>
<comment type="caution">
    <text evidence="1">The sequence shown here is derived from an EMBL/GenBank/DDBJ whole genome shotgun (WGS) entry which is preliminary data.</text>
</comment>
<dbReference type="EMBL" id="JAGGNH010000004">
    <property type="protein sequence ID" value="KAJ0975438.1"/>
    <property type="molecule type" value="Genomic_DNA"/>
</dbReference>
<evidence type="ECO:0000313" key="1">
    <source>
        <dbReference type="EMBL" id="KAJ0975438.1"/>
    </source>
</evidence>
<reference evidence="1" key="1">
    <citation type="submission" date="2021-03" db="EMBL/GenBank/DDBJ databases">
        <authorList>
            <person name="Li Z."/>
            <person name="Yang C."/>
        </authorList>
    </citation>
    <scope>NUCLEOTIDE SEQUENCE</scope>
    <source>
        <strain evidence="1">Dzin_1.0</strain>
        <tissue evidence="1">Leaf</tissue>
    </source>
</reference>
<accession>A0A9D5HGI1</accession>
<keyword evidence="2" id="KW-1185">Reference proteome</keyword>
<dbReference type="AlphaFoldDB" id="A0A9D5HGI1"/>
<organism evidence="1 2">
    <name type="scientific">Dioscorea zingiberensis</name>
    <dbReference type="NCBI Taxonomy" id="325984"/>
    <lineage>
        <taxon>Eukaryota</taxon>
        <taxon>Viridiplantae</taxon>
        <taxon>Streptophyta</taxon>
        <taxon>Embryophyta</taxon>
        <taxon>Tracheophyta</taxon>
        <taxon>Spermatophyta</taxon>
        <taxon>Magnoliopsida</taxon>
        <taxon>Liliopsida</taxon>
        <taxon>Dioscoreales</taxon>
        <taxon>Dioscoreaceae</taxon>
        <taxon>Dioscorea</taxon>
    </lineage>
</organism>
<evidence type="ECO:0000313" key="2">
    <source>
        <dbReference type="Proteomes" id="UP001085076"/>
    </source>
</evidence>
<proteinExistence type="predicted"/>
<dbReference type="Proteomes" id="UP001085076">
    <property type="component" value="Miscellaneous, Linkage group lg04"/>
</dbReference>
<gene>
    <name evidence="1" type="ORF">J5N97_017403</name>
</gene>
<name>A0A9D5HGI1_9LILI</name>